<gene>
    <name evidence="6" type="ORF">CDV52_15385</name>
    <name evidence="5" type="ORF">CDV53_18300</name>
</gene>
<evidence type="ECO:0000256" key="2">
    <source>
        <dbReference type="ARBA" id="ARBA00022723"/>
    </source>
</evidence>
<keyword evidence="2" id="KW-0479">Metal-binding</keyword>
<dbReference type="InterPro" id="IPR015813">
    <property type="entry name" value="Pyrv/PenolPyrv_kinase-like_dom"/>
</dbReference>
<organism evidence="6 7">
    <name type="scientific">Haematobacter missouriensis</name>
    <dbReference type="NCBI Taxonomy" id="366616"/>
    <lineage>
        <taxon>Bacteria</taxon>
        <taxon>Pseudomonadati</taxon>
        <taxon>Pseudomonadota</taxon>
        <taxon>Alphaproteobacteria</taxon>
        <taxon>Rhodobacterales</taxon>
        <taxon>Paracoccaceae</taxon>
        <taxon>Haematobacter</taxon>
    </lineage>
</organism>
<dbReference type="AlphaFoldDB" id="A0A212AKZ4"/>
<evidence type="ECO:0000313" key="6">
    <source>
        <dbReference type="EMBL" id="OWJ82142.1"/>
    </source>
</evidence>
<comment type="caution">
    <text evidence="6">The sequence shown here is derived from an EMBL/GenBank/DDBJ whole genome shotgun (WGS) entry which is preliminary data.</text>
</comment>
<reference evidence="7 8" key="1">
    <citation type="submission" date="2016-11" db="EMBL/GenBank/DDBJ databases">
        <title>Comparison of Traditional DNA-DNA Hybridization with In Silico Genomic Analysis.</title>
        <authorList>
            <person name="Nicholson A.C."/>
            <person name="Sammons S."/>
            <person name="Humrighouse B.W."/>
            <person name="Graziano J."/>
            <person name="Lasker B."/>
            <person name="Whitney A.M."/>
            <person name="Mcquiston J.R."/>
        </authorList>
    </citation>
    <scope>NUCLEOTIDE SEQUENCE [LARGE SCALE GENOMIC DNA]</scope>
    <source>
        <strain evidence="5 8">H1892</strain>
        <strain evidence="6 7">H2381</strain>
    </source>
</reference>
<evidence type="ECO:0000313" key="8">
    <source>
        <dbReference type="Proteomes" id="UP000214673"/>
    </source>
</evidence>
<dbReference type="InterPro" id="IPR050251">
    <property type="entry name" value="HpcH-HpaI_aldolase"/>
</dbReference>
<evidence type="ECO:0000313" key="7">
    <source>
        <dbReference type="Proteomes" id="UP000196640"/>
    </source>
</evidence>
<evidence type="ECO:0000313" key="5">
    <source>
        <dbReference type="EMBL" id="OWJ71936.1"/>
    </source>
</evidence>
<dbReference type="GO" id="GO:0046872">
    <property type="term" value="F:metal ion binding"/>
    <property type="evidence" value="ECO:0007669"/>
    <property type="project" value="UniProtKB-KW"/>
</dbReference>
<dbReference type="Gene3D" id="3.20.20.60">
    <property type="entry name" value="Phosphoenolpyruvate-binding domains"/>
    <property type="match status" value="1"/>
</dbReference>
<dbReference type="SUPFAM" id="SSF51621">
    <property type="entry name" value="Phosphoenolpyruvate/pyruvate domain"/>
    <property type="match status" value="1"/>
</dbReference>
<accession>A0A212AKZ4</accession>
<dbReference type="PANTHER" id="PTHR30502">
    <property type="entry name" value="2-KETO-3-DEOXY-L-RHAMNONATE ALDOLASE"/>
    <property type="match status" value="1"/>
</dbReference>
<evidence type="ECO:0000259" key="4">
    <source>
        <dbReference type="Pfam" id="PF03328"/>
    </source>
</evidence>
<dbReference type="GO" id="GO:0016832">
    <property type="term" value="F:aldehyde-lyase activity"/>
    <property type="evidence" value="ECO:0007669"/>
    <property type="project" value="TreeGrafter"/>
</dbReference>
<dbReference type="OrthoDB" id="9802624at2"/>
<keyword evidence="3" id="KW-0456">Lyase</keyword>
<evidence type="ECO:0000256" key="3">
    <source>
        <dbReference type="ARBA" id="ARBA00023239"/>
    </source>
</evidence>
<comment type="similarity">
    <text evidence="1">Belongs to the HpcH/HpaI aldolase family.</text>
</comment>
<dbReference type="Proteomes" id="UP000214673">
    <property type="component" value="Unassembled WGS sequence"/>
</dbReference>
<dbReference type="InterPro" id="IPR040442">
    <property type="entry name" value="Pyrv_kinase-like_dom_sf"/>
</dbReference>
<protein>
    <submittedName>
        <fullName evidence="6">Aldolase</fullName>
    </submittedName>
</protein>
<dbReference type="GO" id="GO:0005737">
    <property type="term" value="C:cytoplasm"/>
    <property type="evidence" value="ECO:0007669"/>
    <property type="project" value="TreeGrafter"/>
</dbReference>
<feature type="domain" description="HpcH/HpaI aldolase/citrate lyase" evidence="4">
    <location>
        <begin position="5"/>
        <end position="179"/>
    </location>
</feature>
<dbReference type="PANTHER" id="PTHR30502:SF0">
    <property type="entry name" value="PHOSPHOENOLPYRUVATE CARBOXYLASE FAMILY PROTEIN"/>
    <property type="match status" value="1"/>
</dbReference>
<proteinExistence type="inferred from homology"/>
<dbReference type="EMBL" id="NIPX01000029">
    <property type="protein sequence ID" value="OWJ82142.1"/>
    <property type="molecule type" value="Genomic_DNA"/>
</dbReference>
<dbReference type="EMBL" id="NIPV01000103">
    <property type="protein sequence ID" value="OWJ71936.1"/>
    <property type="molecule type" value="Genomic_DNA"/>
</dbReference>
<dbReference type="InterPro" id="IPR005000">
    <property type="entry name" value="Aldolase/citrate-lyase_domain"/>
</dbReference>
<dbReference type="Pfam" id="PF03328">
    <property type="entry name" value="HpcH_HpaI"/>
    <property type="match status" value="1"/>
</dbReference>
<keyword evidence="8" id="KW-1185">Reference proteome</keyword>
<dbReference type="Proteomes" id="UP000196640">
    <property type="component" value="Unassembled WGS sequence"/>
</dbReference>
<dbReference type="STRING" id="366616.CG51_14550"/>
<sequence length="224" mass="23146">MLARGAGFDFCLVDMEHGPLGMDALGQIAASGIAAGYPVWGRVSGPASADLARVLDCGASGLIVPHVDSAEDARRIVRACRFAPLGKRSLPAPLPALDYALLPAVKFCEDAGRNVIIAAMIESAAGLEAAPEIAAVEGIDLLVIGTNDLADGLGLRGQPDHTDMRAAFHRVAQAAAHHGKDFGVMGLPPHLVKSHAPDATWIVATNDTNLMIEGGATAIGRFCN</sequence>
<evidence type="ECO:0000256" key="1">
    <source>
        <dbReference type="ARBA" id="ARBA00005568"/>
    </source>
</evidence>
<name>A0A212AKZ4_9RHOB</name>